<evidence type="ECO:0000313" key="2">
    <source>
        <dbReference type="EMBL" id="GAA0452494.1"/>
    </source>
</evidence>
<gene>
    <name evidence="2" type="ORF">GCM10008935_03930</name>
</gene>
<feature type="transmembrane region" description="Helical" evidence="1">
    <location>
        <begin position="88"/>
        <end position="107"/>
    </location>
</feature>
<dbReference type="EMBL" id="BAAACZ010000003">
    <property type="protein sequence ID" value="GAA0452494.1"/>
    <property type="molecule type" value="Genomic_DNA"/>
</dbReference>
<evidence type="ECO:0000313" key="3">
    <source>
        <dbReference type="Proteomes" id="UP001500740"/>
    </source>
</evidence>
<accession>A0ABN0ZM38</accession>
<proteinExistence type="predicted"/>
<feature type="transmembrane region" description="Helical" evidence="1">
    <location>
        <begin position="64"/>
        <end position="82"/>
    </location>
</feature>
<keyword evidence="1" id="KW-0812">Transmembrane</keyword>
<comment type="caution">
    <text evidence="2">The sequence shown here is derived from an EMBL/GenBank/DDBJ whole genome shotgun (WGS) entry which is preliminary data.</text>
</comment>
<dbReference type="Proteomes" id="UP001500740">
    <property type="component" value="Unassembled WGS sequence"/>
</dbReference>
<sequence>MTMGTKTVTCYGCNKEIKGRSELMTANVKMTVKPFHEECFKKRVEEKKERASMFFDAMPFNGRYANIMTLIFVILFVAFITFIEVPFIAVVLVLIYPIYRFISWITIERKVPSKS</sequence>
<evidence type="ECO:0008006" key="4">
    <source>
        <dbReference type="Google" id="ProtNLM"/>
    </source>
</evidence>
<keyword evidence="1" id="KW-1133">Transmembrane helix</keyword>
<reference evidence="2 3" key="1">
    <citation type="journal article" date="2019" name="Int. J. Syst. Evol. Microbiol.">
        <title>The Global Catalogue of Microorganisms (GCM) 10K type strain sequencing project: providing services to taxonomists for standard genome sequencing and annotation.</title>
        <authorList>
            <consortium name="The Broad Institute Genomics Platform"/>
            <consortium name="The Broad Institute Genome Sequencing Center for Infectious Disease"/>
            <person name="Wu L."/>
            <person name="Ma J."/>
        </authorList>
    </citation>
    <scope>NUCLEOTIDE SEQUENCE [LARGE SCALE GENOMIC DNA]</scope>
    <source>
        <strain evidence="2 3">JCM 14193</strain>
    </source>
</reference>
<keyword evidence="1" id="KW-0472">Membrane</keyword>
<keyword evidence="3" id="KW-1185">Reference proteome</keyword>
<evidence type="ECO:0000256" key="1">
    <source>
        <dbReference type="SAM" id="Phobius"/>
    </source>
</evidence>
<organism evidence="2 3">
    <name type="scientific">Alkalibacillus silvisoli</name>
    <dbReference type="NCBI Taxonomy" id="392823"/>
    <lineage>
        <taxon>Bacteria</taxon>
        <taxon>Bacillati</taxon>
        <taxon>Bacillota</taxon>
        <taxon>Bacilli</taxon>
        <taxon>Bacillales</taxon>
        <taxon>Bacillaceae</taxon>
        <taxon>Alkalibacillus</taxon>
    </lineage>
</organism>
<name>A0ABN0ZM38_9BACI</name>
<protein>
    <recommendedName>
        <fullName evidence="4">Permease</fullName>
    </recommendedName>
</protein>